<dbReference type="InterPro" id="IPR003661">
    <property type="entry name" value="HisK_dim/P_dom"/>
</dbReference>
<dbReference type="Proteomes" id="UP001526430">
    <property type="component" value="Unassembled WGS sequence"/>
</dbReference>
<dbReference type="SMART" id="SM00387">
    <property type="entry name" value="HATPase_c"/>
    <property type="match status" value="1"/>
</dbReference>
<dbReference type="CDD" id="cd18774">
    <property type="entry name" value="PDC2_HK_sensor"/>
    <property type="match status" value="1"/>
</dbReference>
<dbReference type="SUPFAM" id="SSF55874">
    <property type="entry name" value="ATPase domain of HSP90 chaperone/DNA topoisomerase II/histidine kinase"/>
    <property type="match status" value="1"/>
</dbReference>
<feature type="domain" description="Response regulatory" evidence="15">
    <location>
        <begin position="664"/>
        <end position="781"/>
    </location>
</feature>
<dbReference type="Gene3D" id="6.10.340.10">
    <property type="match status" value="1"/>
</dbReference>
<dbReference type="Gene3D" id="3.30.565.10">
    <property type="entry name" value="Histidine kinase-like ATPase, C-terminal domain"/>
    <property type="match status" value="1"/>
</dbReference>
<keyword evidence="18" id="KW-1185">Reference proteome</keyword>
<feature type="transmembrane region" description="Helical" evidence="13">
    <location>
        <begin position="298"/>
        <end position="320"/>
    </location>
</feature>
<dbReference type="PRINTS" id="PR00344">
    <property type="entry name" value="BCTRLSENSOR"/>
</dbReference>
<sequence>MSAEDSSAATRGEYGAPRIPRLSTFLVGLVAIALVPPLVAGGAAVWSVTESRQEAAEARLLATARGLSLAIDRDFGGIVGALSAFAASPALGSYPLQPRDPAAVHAQAVRIGQMYGATVAVLAPDGEQVLSSLRPLGVPMPPASSSAAVQSALTSGQPAVGDLVIGSLSGRPVVSIAIPLRDRTGEAVGVAVAAIGAERFRDLLAAQALSDGAFAAVADSRAILVARSDASHDRLVGRPLPAENVRLFAGMEGGVYRAIALDGVERVFGFATVPTAKGWTVFVADPAARFDAAWRWPLLVLLASGTLAVILGGLAAAFVARRILQPVQQLRHHAEALAAGRAAPLATSNPPAGIAELEVLRHGFAEAEAALRASEGSLRALNEALEARVRQEVAAREDAQARLAQAQRMEALGQLAGGIAHDFNNVLQAVGGGAKLIEDSADNPSRVLRIAGMVREAAGRGSAVTRRLLAFSRRADLRAEPLDVRDLLESMQEVLAHTLGGGIRVKLEVEAGLPQMLADKGQLETVLVNLATNARDALSGQGTIELSAAAALIAGEGARRRPQLQPGAYVRMSVRDAGVGIPPEVLAHVSEPFFTTKPRGKGTGLGLAMARGFAEQSGGALAVESELGRGTTVSIWLPAAEEDLRKPHRSIADVPVPAQGRRGHLLVVDDEAVVREITAEGLRASGFTVRTAERASDALAVLDSREEVDLLVSDLSMPEMDGLALIQDAQRRRPGLPAILLTGFATDTAELAMSGALSGAFSLLRKPIDVKALADRVAMLLEAADLAVRDRTGGPE</sequence>
<evidence type="ECO:0000313" key="17">
    <source>
        <dbReference type="EMBL" id="MCW8084509.1"/>
    </source>
</evidence>
<dbReference type="PROSITE" id="PS50885">
    <property type="entry name" value="HAMP"/>
    <property type="match status" value="1"/>
</dbReference>
<dbReference type="Gene3D" id="1.10.287.130">
    <property type="match status" value="1"/>
</dbReference>
<feature type="coiled-coil region" evidence="12">
    <location>
        <begin position="364"/>
        <end position="409"/>
    </location>
</feature>
<evidence type="ECO:0000256" key="8">
    <source>
        <dbReference type="ARBA" id="ARBA00022777"/>
    </source>
</evidence>
<evidence type="ECO:0000259" key="14">
    <source>
        <dbReference type="PROSITE" id="PS50109"/>
    </source>
</evidence>
<dbReference type="Pfam" id="PF02518">
    <property type="entry name" value="HATPase_c"/>
    <property type="match status" value="1"/>
</dbReference>
<keyword evidence="10 13" id="KW-0472">Membrane</keyword>
<dbReference type="PANTHER" id="PTHR43065">
    <property type="entry name" value="SENSOR HISTIDINE KINASE"/>
    <property type="match status" value="1"/>
</dbReference>
<keyword evidence="6" id="KW-0808">Transferase</keyword>
<dbReference type="PROSITE" id="PS50110">
    <property type="entry name" value="RESPONSE_REGULATORY"/>
    <property type="match status" value="1"/>
</dbReference>
<dbReference type="PROSITE" id="PS50109">
    <property type="entry name" value="HIS_KIN"/>
    <property type="match status" value="1"/>
</dbReference>
<accession>A0ABT3NQS9</accession>
<evidence type="ECO:0000256" key="7">
    <source>
        <dbReference type="ARBA" id="ARBA00022692"/>
    </source>
</evidence>
<dbReference type="InterPro" id="IPR004358">
    <property type="entry name" value="Sig_transdc_His_kin-like_C"/>
</dbReference>
<dbReference type="EC" id="2.7.13.3" evidence="3"/>
<evidence type="ECO:0000256" key="13">
    <source>
        <dbReference type="SAM" id="Phobius"/>
    </source>
</evidence>
<keyword evidence="12" id="KW-0175">Coiled coil</keyword>
<dbReference type="Gene3D" id="3.30.450.20">
    <property type="entry name" value="PAS domain"/>
    <property type="match status" value="2"/>
</dbReference>
<dbReference type="SUPFAM" id="SSF52172">
    <property type="entry name" value="CheY-like"/>
    <property type="match status" value="1"/>
</dbReference>
<evidence type="ECO:0000256" key="6">
    <source>
        <dbReference type="ARBA" id="ARBA00022679"/>
    </source>
</evidence>
<dbReference type="CDD" id="cd00156">
    <property type="entry name" value="REC"/>
    <property type="match status" value="1"/>
</dbReference>
<evidence type="ECO:0000256" key="5">
    <source>
        <dbReference type="ARBA" id="ARBA00022553"/>
    </source>
</evidence>
<dbReference type="InterPro" id="IPR036097">
    <property type="entry name" value="HisK_dim/P_sf"/>
</dbReference>
<dbReference type="SUPFAM" id="SSF47384">
    <property type="entry name" value="Homodimeric domain of signal transducing histidine kinase"/>
    <property type="match status" value="1"/>
</dbReference>
<keyword evidence="7 13" id="KW-0812">Transmembrane</keyword>
<dbReference type="Pfam" id="PF00072">
    <property type="entry name" value="Response_reg"/>
    <property type="match status" value="1"/>
</dbReference>
<dbReference type="Gene3D" id="3.40.50.2300">
    <property type="match status" value="1"/>
</dbReference>
<keyword evidence="9 13" id="KW-1133">Transmembrane helix</keyword>
<comment type="subcellular location">
    <subcellularLocation>
        <location evidence="2">Cell membrane</location>
        <topology evidence="2">Multi-pass membrane protein</topology>
    </subcellularLocation>
</comment>
<comment type="catalytic activity">
    <reaction evidence="1">
        <text>ATP + protein L-histidine = ADP + protein N-phospho-L-histidine.</text>
        <dbReference type="EC" id="2.7.13.3"/>
    </reaction>
</comment>
<protein>
    <recommendedName>
        <fullName evidence="3">histidine kinase</fullName>
        <ecNumber evidence="3">2.7.13.3</ecNumber>
    </recommendedName>
</protein>
<evidence type="ECO:0000256" key="11">
    <source>
        <dbReference type="PROSITE-ProRule" id="PRU00169"/>
    </source>
</evidence>
<dbReference type="InterPro" id="IPR011006">
    <property type="entry name" value="CheY-like_superfamily"/>
</dbReference>
<dbReference type="CDD" id="cd18773">
    <property type="entry name" value="PDC1_HK_sensor"/>
    <property type="match status" value="1"/>
</dbReference>
<dbReference type="InterPro" id="IPR005467">
    <property type="entry name" value="His_kinase_dom"/>
</dbReference>
<comment type="caution">
    <text evidence="17">The sequence shown here is derived from an EMBL/GenBank/DDBJ whole genome shotgun (WGS) entry which is preliminary data.</text>
</comment>
<dbReference type="InterPro" id="IPR003660">
    <property type="entry name" value="HAMP_dom"/>
</dbReference>
<evidence type="ECO:0000256" key="12">
    <source>
        <dbReference type="SAM" id="Coils"/>
    </source>
</evidence>
<evidence type="ECO:0000313" key="18">
    <source>
        <dbReference type="Proteomes" id="UP001526430"/>
    </source>
</evidence>
<feature type="modified residue" description="4-aspartylphosphate" evidence="11">
    <location>
        <position position="714"/>
    </location>
</feature>
<evidence type="ECO:0000256" key="1">
    <source>
        <dbReference type="ARBA" id="ARBA00000085"/>
    </source>
</evidence>
<dbReference type="SMART" id="SM00388">
    <property type="entry name" value="HisKA"/>
    <property type="match status" value="1"/>
</dbReference>
<dbReference type="InterPro" id="IPR001789">
    <property type="entry name" value="Sig_transdc_resp-reg_receiver"/>
</dbReference>
<dbReference type="Pfam" id="PF02743">
    <property type="entry name" value="dCache_1"/>
    <property type="match status" value="1"/>
</dbReference>
<evidence type="ECO:0000259" key="16">
    <source>
        <dbReference type="PROSITE" id="PS50885"/>
    </source>
</evidence>
<evidence type="ECO:0000256" key="4">
    <source>
        <dbReference type="ARBA" id="ARBA00022475"/>
    </source>
</evidence>
<feature type="transmembrane region" description="Helical" evidence="13">
    <location>
        <begin position="25"/>
        <end position="49"/>
    </location>
</feature>
<dbReference type="InterPro" id="IPR003594">
    <property type="entry name" value="HATPase_dom"/>
</dbReference>
<dbReference type="EMBL" id="JAPFQI010000001">
    <property type="protein sequence ID" value="MCW8084509.1"/>
    <property type="molecule type" value="Genomic_DNA"/>
</dbReference>
<evidence type="ECO:0000256" key="2">
    <source>
        <dbReference type="ARBA" id="ARBA00004651"/>
    </source>
</evidence>
<reference evidence="17 18" key="1">
    <citation type="submission" date="2022-10" db="EMBL/GenBank/DDBJ databases">
        <title>Roseococcus glaciei nov., sp. nov., isolated from glacier.</title>
        <authorList>
            <person name="Liu Q."/>
            <person name="Xin Y.-H."/>
        </authorList>
    </citation>
    <scope>NUCLEOTIDE SEQUENCE [LARGE SCALE GENOMIC DNA]</scope>
    <source>
        <strain evidence="17 18">MDT2-1-1</strain>
    </source>
</reference>
<gene>
    <name evidence="17" type="ORF">OF850_02620</name>
</gene>
<feature type="domain" description="HAMP" evidence="16">
    <location>
        <begin position="321"/>
        <end position="376"/>
    </location>
</feature>
<evidence type="ECO:0000256" key="10">
    <source>
        <dbReference type="ARBA" id="ARBA00023136"/>
    </source>
</evidence>
<dbReference type="PANTHER" id="PTHR43065:SF42">
    <property type="entry name" value="TWO-COMPONENT SENSOR PPRA"/>
    <property type="match status" value="1"/>
</dbReference>
<proteinExistence type="predicted"/>
<dbReference type="InterPro" id="IPR033479">
    <property type="entry name" value="dCache_1"/>
</dbReference>
<evidence type="ECO:0000259" key="15">
    <source>
        <dbReference type="PROSITE" id="PS50110"/>
    </source>
</evidence>
<keyword evidence="8" id="KW-0418">Kinase</keyword>
<dbReference type="SMART" id="SM00448">
    <property type="entry name" value="REC"/>
    <property type="match status" value="1"/>
</dbReference>
<feature type="domain" description="Histidine kinase" evidence="14">
    <location>
        <begin position="418"/>
        <end position="641"/>
    </location>
</feature>
<organism evidence="17 18">
    <name type="scientific">Sabulicella glaciei</name>
    <dbReference type="NCBI Taxonomy" id="2984948"/>
    <lineage>
        <taxon>Bacteria</taxon>
        <taxon>Pseudomonadati</taxon>
        <taxon>Pseudomonadota</taxon>
        <taxon>Alphaproteobacteria</taxon>
        <taxon>Acetobacterales</taxon>
        <taxon>Acetobacteraceae</taxon>
        <taxon>Sabulicella</taxon>
    </lineage>
</organism>
<dbReference type="InterPro" id="IPR036890">
    <property type="entry name" value="HATPase_C_sf"/>
</dbReference>
<evidence type="ECO:0000256" key="3">
    <source>
        <dbReference type="ARBA" id="ARBA00012438"/>
    </source>
</evidence>
<evidence type="ECO:0000256" key="9">
    <source>
        <dbReference type="ARBA" id="ARBA00022989"/>
    </source>
</evidence>
<keyword evidence="5 11" id="KW-0597">Phosphoprotein</keyword>
<name>A0ABT3NQS9_9PROT</name>
<keyword evidence="4" id="KW-1003">Cell membrane</keyword>